<evidence type="ECO:0000256" key="6">
    <source>
        <dbReference type="SAM" id="MobiDB-lite"/>
    </source>
</evidence>
<gene>
    <name evidence="8" type="ORF">QIT00_27505</name>
</gene>
<organism evidence="8 9">
    <name type="scientific">Streptomyces luteolus</name>
    <dbReference type="NCBI Taxonomy" id="3043615"/>
    <lineage>
        <taxon>Bacteria</taxon>
        <taxon>Bacillati</taxon>
        <taxon>Actinomycetota</taxon>
        <taxon>Actinomycetes</taxon>
        <taxon>Kitasatosporales</taxon>
        <taxon>Streptomycetaceae</taxon>
        <taxon>Streptomyces</taxon>
    </lineage>
</organism>
<evidence type="ECO:0000256" key="3">
    <source>
        <dbReference type="ARBA" id="ARBA00023002"/>
    </source>
</evidence>
<dbReference type="InterPro" id="IPR036249">
    <property type="entry name" value="Thioredoxin-like_sf"/>
</dbReference>
<evidence type="ECO:0000256" key="4">
    <source>
        <dbReference type="ARBA" id="ARBA00023157"/>
    </source>
</evidence>
<evidence type="ECO:0000259" key="7">
    <source>
        <dbReference type="PROSITE" id="PS51352"/>
    </source>
</evidence>
<feature type="domain" description="Thioredoxin" evidence="7">
    <location>
        <begin position="59"/>
        <end position="258"/>
    </location>
</feature>
<evidence type="ECO:0000256" key="5">
    <source>
        <dbReference type="ARBA" id="ARBA00023284"/>
    </source>
</evidence>
<keyword evidence="9" id="KW-1185">Reference proteome</keyword>
<name>A0ABT6T329_9ACTN</name>
<dbReference type="PANTHER" id="PTHR13887:SF14">
    <property type="entry name" value="DISULFIDE BOND FORMATION PROTEIN D"/>
    <property type="match status" value="1"/>
</dbReference>
<proteinExistence type="inferred from homology"/>
<evidence type="ECO:0000256" key="2">
    <source>
        <dbReference type="ARBA" id="ARBA00022729"/>
    </source>
</evidence>
<keyword evidence="3" id="KW-0560">Oxidoreductase</keyword>
<dbReference type="SUPFAM" id="SSF52833">
    <property type="entry name" value="Thioredoxin-like"/>
    <property type="match status" value="1"/>
</dbReference>
<dbReference type="InterPro" id="IPR013766">
    <property type="entry name" value="Thioredoxin_domain"/>
</dbReference>
<dbReference type="Pfam" id="PF13462">
    <property type="entry name" value="Thioredoxin_4"/>
    <property type="match status" value="1"/>
</dbReference>
<feature type="compositionally biased region" description="Low complexity" evidence="6">
    <location>
        <begin position="54"/>
        <end position="63"/>
    </location>
</feature>
<evidence type="ECO:0000313" key="8">
    <source>
        <dbReference type="EMBL" id="MDI3422249.1"/>
    </source>
</evidence>
<evidence type="ECO:0000256" key="1">
    <source>
        <dbReference type="ARBA" id="ARBA00005791"/>
    </source>
</evidence>
<dbReference type="Proteomes" id="UP001237105">
    <property type="component" value="Unassembled WGS sequence"/>
</dbReference>
<dbReference type="PANTHER" id="PTHR13887">
    <property type="entry name" value="GLUTATHIONE S-TRANSFERASE KAPPA"/>
    <property type="match status" value="1"/>
</dbReference>
<dbReference type="InterPro" id="IPR012336">
    <property type="entry name" value="Thioredoxin-like_fold"/>
</dbReference>
<sequence>MAPTSSTSSKSSPSKSSSAPGKGRGLAIGAAVLVAALLLGVFSYTATKPGSGSGSDTGSASDTPAADVSADPQNGVYPELEKLARRDAKDPLAQGRADAPVVLVEYADFKCGFCGKFARDTEPGLVKKYVDNGTLRIEWRNFPIFGAESEAAARAAWAAGQQGRFWQFHEAAYAEGVKEKGFKDDRLNALAEQAGVADLDRFKKDLDSAAAKKAVGRDTEEAYKLGATSTPSFLINGRPLAGAQPAETFEQAIEQAAATASGKKDTGR</sequence>
<dbReference type="RefSeq" id="WP_282538113.1">
    <property type="nucleotide sequence ID" value="NZ_JASCIS010000034.1"/>
</dbReference>
<comment type="caution">
    <text evidence="8">The sequence shown here is derived from an EMBL/GenBank/DDBJ whole genome shotgun (WGS) entry which is preliminary data.</text>
</comment>
<dbReference type="PROSITE" id="PS51352">
    <property type="entry name" value="THIOREDOXIN_2"/>
    <property type="match status" value="1"/>
</dbReference>
<feature type="region of interest" description="Disordered" evidence="6">
    <location>
        <begin position="49"/>
        <end position="74"/>
    </location>
</feature>
<keyword evidence="4" id="KW-1015">Disulfide bond</keyword>
<feature type="region of interest" description="Disordered" evidence="6">
    <location>
        <begin position="1"/>
        <end position="23"/>
    </location>
</feature>
<evidence type="ECO:0000313" key="9">
    <source>
        <dbReference type="Proteomes" id="UP001237105"/>
    </source>
</evidence>
<dbReference type="EMBL" id="JASCIS010000034">
    <property type="protein sequence ID" value="MDI3422249.1"/>
    <property type="molecule type" value="Genomic_DNA"/>
</dbReference>
<dbReference type="Gene3D" id="3.40.30.10">
    <property type="entry name" value="Glutaredoxin"/>
    <property type="match status" value="1"/>
</dbReference>
<comment type="similarity">
    <text evidence="1">Belongs to the thioredoxin family. DsbA subfamily.</text>
</comment>
<keyword evidence="5" id="KW-0676">Redox-active center</keyword>
<protein>
    <submittedName>
        <fullName evidence="8">DsbA family protein</fullName>
    </submittedName>
</protein>
<reference evidence="8 9" key="1">
    <citation type="submission" date="2023-05" db="EMBL/GenBank/DDBJ databases">
        <title>Draft genome sequence of Streptomyces sp. B-S-A12 isolated from a cave soil in Thailand.</title>
        <authorList>
            <person name="Chamroensaksri N."/>
            <person name="Muangham S."/>
        </authorList>
    </citation>
    <scope>NUCLEOTIDE SEQUENCE [LARGE SCALE GENOMIC DNA]</scope>
    <source>
        <strain evidence="8 9">B-S-A12</strain>
    </source>
</reference>
<feature type="compositionally biased region" description="Low complexity" evidence="6">
    <location>
        <begin position="1"/>
        <end position="18"/>
    </location>
</feature>
<accession>A0ABT6T329</accession>
<keyword evidence="2" id="KW-0732">Signal</keyword>